<dbReference type="STRING" id="51670.SAMN04488557_3343"/>
<evidence type="ECO:0000256" key="1">
    <source>
        <dbReference type="SAM" id="Phobius"/>
    </source>
</evidence>
<feature type="transmembrane region" description="Helical" evidence="1">
    <location>
        <begin position="236"/>
        <end position="256"/>
    </location>
</feature>
<feature type="transmembrane region" description="Helical" evidence="1">
    <location>
        <begin position="113"/>
        <end position="136"/>
    </location>
</feature>
<feature type="transmembrane region" description="Helical" evidence="1">
    <location>
        <begin position="288"/>
        <end position="308"/>
    </location>
</feature>
<organism evidence="2 3">
    <name type="scientific">Hyphomicrobium facile</name>
    <dbReference type="NCBI Taxonomy" id="51670"/>
    <lineage>
        <taxon>Bacteria</taxon>
        <taxon>Pseudomonadati</taxon>
        <taxon>Pseudomonadota</taxon>
        <taxon>Alphaproteobacteria</taxon>
        <taxon>Hyphomicrobiales</taxon>
        <taxon>Hyphomicrobiaceae</taxon>
        <taxon>Hyphomicrobium</taxon>
    </lineage>
</organism>
<reference evidence="3" key="1">
    <citation type="submission" date="2016-10" db="EMBL/GenBank/DDBJ databases">
        <authorList>
            <person name="Varghese N."/>
            <person name="Submissions S."/>
        </authorList>
    </citation>
    <scope>NUCLEOTIDE SEQUENCE [LARGE SCALE GENOMIC DNA]</scope>
    <source>
        <strain evidence="3">DSM 1565</strain>
    </source>
</reference>
<feature type="transmembrane region" description="Helical" evidence="1">
    <location>
        <begin position="206"/>
        <end position="224"/>
    </location>
</feature>
<keyword evidence="1" id="KW-1133">Transmembrane helix</keyword>
<dbReference type="RefSeq" id="WP_092868825.1">
    <property type="nucleotide sequence ID" value="NZ_FPCH01000003.1"/>
</dbReference>
<dbReference type="Proteomes" id="UP000199423">
    <property type="component" value="Unassembled WGS sequence"/>
</dbReference>
<sequence length="363" mass="38714">MPSALSPEDLKAAVEAGVIDAAQAEKLQAMRGGSAVLGPDGEPAIADEERFRFLNGFNDVFLTIGVLLVAGAFLIASSTASTFGMSWFGTLALAAVTFWLLSEILVTRLRAVLPGMVLSVLFVAFAAAAVVVQMHWTNFVSSNWSADSEFAFWRNPSLRFGTPALIAAIVYYVRFRLPFALALIAFFGYAVVSQSLLQIAGIGPSFVALGYGLAVLVVALAYDARDPKRQTRLSDCAFWLQLVAAPMIVSPVILLIKGTTIGAATSAAILVTVFFLALFALAIDRRALLVSSLVYFTVAVYDLLNGGIPLTGGEGGSGSFVLTLGVVGAFVLFLGVFWHPIRNRLLPHLQKTAFAPYLPEARQ</sequence>
<dbReference type="OrthoDB" id="9770600at2"/>
<evidence type="ECO:0000313" key="2">
    <source>
        <dbReference type="EMBL" id="SFV37796.1"/>
    </source>
</evidence>
<feature type="transmembrane region" description="Helical" evidence="1">
    <location>
        <begin position="262"/>
        <end position="281"/>
    </location>
</feature>
<evidence type="ECO:0000313" key="3">
    <source>
        <dbReference type="Proteomes" id="UP000199423"/>
    </source>
</evidence>
<proteinExistence type="predicted"/>
<feature type="transmembrane region" description="Helical" evidence="1">
    <location>
        <begin position="86"/>
        <end position="106"/>
    </location>
</feature>
<dbReference type="EMBL" id="FPCH01000003">
    <property type="protein sequence ID" value="SFV37796.1"/>
    <property type="molecule type" value="Genomic_DNA"/>
</dbReference>
<accession>A0A1I7NT11</accession>
<feature type="transmembrane region" description="Helical" evidence="1">
    <location>
        <begin position="156"/>
        <end position="173"/>
    </location>
</feature>
<name>A0A1I7NT11_9HYPH</name>
<feature type="transmembrane region" description="Helical" evidence="1">
    <location>
        <begin position="60"/>
        <end position="80"/>
    </location>
</feature>
<keyword evidence="1" id="KW-0812">Transmembrane</keyword>
<feature type="transmembrane region" description="Helical" evidence="1">
    <location>
        <begin position="320"/>
        <end position="341"/>
    </location>
</feature>
<evidence type="ECO:0008006" key="4">
    <source>
        <dbReference type="Google" id="ProtNLM"/>
    </source>
</evidence>
<gene>
    <name evidence="2" type="ORF">SAMN04488557_3343</name>
</gene>
<feature type="transmembrane region" description="Helical" evidence="1">
    <location>
        <begin position="180"/>
        <end position="200"/>
    </location>
</feature>
<protein>
    <recommendedName>
        <fullName evidence="4">DUF2157 domain-containing protein</fullName>
    </recommendedName>
</protein>
<keyword evidence="3" id="KW-1185">Reference proteome</keyword>
<dbReference type="AlphaFoldDB" id="A0A1I7NT11"/>
<keyword evidence="1" id="KW-0472">Membrane</keyword>